<dbReference type="Gene3D" id="3.40.640.10">
    <property type="entry name" value="Type I PLP-dependent aspartate aminotransferase-like (Major domain)"/>
    <property type="match status" value="2"/>
</dbReference>
<feature type="region of interest" description="Disordered" evidence="11">
    <location>
        <begin position="525"/>
        <end position="547"/>
    </location>
</feature>
<evidence type="ECO:0000256" key="4">
    <source>
        <dbReference type="ARBA" id="ARBA00008392"/>
    </source>
</evidence>
<dbReference type="InterPro" id="IPR015422">
    <property type="entry name" value="PyrdxlP-dep_Trfase_small"/>
</dbReference>
<keyword evidence="14" id="KW-1185">Reference proteome</keyword>
<dbReference type="Pfam" id="PF00155">
    <property type="entry name" value="Aminotran_1_2"/>
    <property type="match status" value="2"/>
</dbReference>
<evidence type="ECO:0000256" key="1">
    <source>
        <dbReference type="ARBA" id="ARBA00001933"/>
    </source>
</evidence>
<feature type="domain" description="Aminotransferase class I/classII large" evidence="12">
    <location>
        <begin position="115"/>
        <end position="239"/>
    </location>
</feature>
<comment type="caution">
    <text evidence="13">The sequence shown here is derived from an EMBL/GenBank/DDBJ whole genome shotgun (WGS) entry which is preliminary data.</text>
</comment>
<dbReference type="FunCoup" id="A0A2V0PKB4">
    <property type="interactions" value="1569"/>
</dbReference>
<gene>
    <name evidence="13" type="ORF">Rsub_10398</name>
</gene>
<dbReference type="InterPro" id="IPR001917">
    <property type="entry name" value="Aminotrans_II_pyridoxalP_BS"/>
</dbReference>
<dbReference type="InterPro" id="IPR015421">
    <property type="entry name" value="PyrdxlP-dep_Trfase_major"/>
</dbReference>
<comment type="pathway">
    <text evidence="3">Sphingolipid metabolism.</text>
</comment>
<protein>
    <recommendedName>
        <fullName evidence="5">serine C-palmitoyltransferase</fullName>
        <ecNumber evidence="5">2.3.1.50</ecNumber>
    </recommendedName>
</protein>
<evidence type="ECO:0000259" key="12">
    <source>
        <dbReference type="Pfam" id="PF00155"/>
    </source>
</evidence>
<dbReference type="UniPathway" id="UPA00222"/>
<comment type="catalytic activity">
    <reaction evidence="9">
        <text>L-serine + hexadecanoyl-CoA + H(+) = 3-oxosphinganine + CO2 + CoA</text>
        <dbReference type="Rhea" id="RHEA:14761"/>
        <dbReference type="ChEBI" id="CHEBI:15378"/>
        <dbReference type="ChEBI" id="CHEBI:16526"/>
        <dbReference type="ChEBI" id="CHEBI:33384"/>
        <dbReference type="ChEBI" id="CHEBI:57287"/>
        <dbReference type="ChEBI" id="CHEBI:57379"/>
        <dbReference type="ChEBI" id="CHEBI:58299"/>
        <dbReference type="EC" id="2.3.1.50"/>
    </reaction>
</comment>
<evidence type="ECO:0000256" key="7">
    <source>
        <dbReference type="ARBA" id="ARBA00022898"/>
    </source>
</evidence>
<dbReference type="PROSITE" id="PS00599">
    <property type="entry name" value="AA_TRANSFER_CLASS_2"/>
    <property type="match status" value="1"/>
</dbReference>
<dbReference type="GO" id="GO:0016020">
    <property type="term" value="C:membrane"/>
    <property type="evidence" value="ECO:0007669"/>
    <property type="project" value="GOC"/>
</dbReference>
<dbReference type="AlphaFoldDB" id="A0A2V0PKB4"/>
<dbReference type="GO" id="GO:0017059">
    <property type="term" value="C:serine palmitoyltransferase complex"/>
    <property type="evidence" value="ECO:0007669"/>
    <property type="project" value="TreeGrafter"/>
</dbReference>
<proteinExistence type="inferred from homology"/>
<dbReference type="EMBL" id="BDRX01000100">
    <property type="protein sequence ID" value="GBF97475.1"/>
    <property type="molecule type" value="Genomic_DNA"/>
</dbReference>
<dbReference type="SUPFAM" id="SSF53383">
    <property type="entry name" value="PLP-dependent transferases"/>
    <property type="match status" value="1"/>
</dbReference>
<evidence type="ECO:0000256" key="11">
    <source>
        <dbReference type="SAM" id="MobiDB-lite"/>
    </source>
</evidence>
<evidence type="ECO:0000256" key="6">
    <source>
        <dbReference type="ARBA" id="ARBA00022679"/>
    </source>
</evidence>
<evidence type="ECO:0000313" key="14">
    <source>
        <dbReference type="Proteomes" id="UP000247498"/>
    </source>
</evidence>
<keyword evidence="8" id="KW-0746">Sphingolipid metabolism</keyword>
<dbReference type="PANTHER" id="PTHR13693:SF3">
    <property type="entry name" value="LD36009P"/>
    <property type="match status" value="1"/>
</dbReference>
<dbReference type="OrthoDB" id="65434at2759"/>
<keyword evidence="7 10" id="KW-0663">Pyridoxal phosphate</keyword>
<accession>A0A2V0PKB4</accession>
<comment type="pathway">
    <text evidence="2">Lipid metabolism; sphingolipid metabolism.</text>
</comment>
<dbReference type="GO" id="GO:0046513">
    <property type="term" value="P:ceramide biosynthetic process"/>
    <property type="evidence" value="ECO:0007669"/>
    <property type="project" value="TreeGrafter"/>
</dbReference>
<evidence type="ECO:0000256" key="10">
    <source>
        <dbReference type="RuleBase" id="RU003693"/>
    </source>
</evidence>
<dbReference type="PANTHER" id="PTHR13693">
    <property type="entry name" value="CLASS II AMINOTRANSFERASE/8-AMINO-7-OXONONANOATE SYNTHASE"/>
    <property type="match status" value="1"/>
</dbReference>
<dbReference type="GO" id="GO:0004758">
    <property type="term" value="F:serine C-palmitoyltransferase activity"/>
    <property type="evidence" value="ECO:0007669"/>
    <property type="project" value="UniProtKB-EC"/>
</dbReference>
<dbReference type="Gene3D" id="3.90.1150.10">
    <property type="entry name" value="Aspartate Aminotransferase, domain 1"/>
    <property type="match status" value="2"/>
</dbReference>
<evidence type="ECO:0000256" key="3">
    <source>
        <dbReference type="ARBA" id="ARBA00004991"/>
    </source>
</evidence>
<dbReference type="InParanoid" id="A0A2V0PKB4"/>
<comment type="cofactor">
    <cofactor evidence="1 10">
        <name>pyridoxal 5'-phosphate</name>
        <dbReference type="ChEBI" id="CHEBI:597326"/>
    </cofactor>
</comment>
<name>A0A2V0PKB4_9CHLO</name>
<dbReference type="GO" id="GO:0030170">
    <property type="term" value="F:pyridoxal phosphate binding"/>
    <property type="evidence" value="ECO:0007669"/>
    <property type="project" value="InterPro"/>
</dbReference>
<dbReference type="Proteomes" id="UP000247498">
    <property type="component" value="Unassembled WGS sequence"/>
</dbReference>
<reference evidence="13 14" key="1">
    <citation type="journal article" date="2018" name="Sci. Rep.">
        <title>Raphidocelis subcapitata (=Pseudokirchneriella subcapitata) provides an insight into genome evolution and environmental adaptations in the Sphaeropleales.</title>
        <authorList>
            <person name="Suzuki S."/>
            <person name="Yamaguchi H."/>
            <person name="Nakajima N."/>
            <person name="Kawachi M."/>
        </authorList>
    </citation>
    <scope>NUCLEOTIDE SEQUENCE [LARGE SCALE GENOMIC DNA]</scope>
    <source>
        <strain evidence="13 14">NIES-35</strain>
    </source>
</reference>
<evidence type="ECO:0000313" key="13">
    <source>
        <dbReference type="EMBL" id="GBF97475.1"/>
    </source>
</evidence>
<dbReference type="EC" id="2.3.1.50" evidence="5"/>
<feature type="domain" description="Aminotransferase class I/classII large" evidence="12">
    <location>
        <begin position="277"/>
        <end position="443"/>
    </location>
</feature>
<comment type="similarity">
    <text evidence="4 10">Belongs to the class-II pyridoxal-phosphate-dependent aminotransferase family.</text>
</comment>
<dbReference type="InterPro" id="IPR004839">
    <property type="entry name" value="Aminotransferase_I/II_large"/>
</dbReference>
<organism evidence="13 14">
    <name type="scientific">Raphidocelis subcapitata</name>
    <dbReference type="NCBI Taxonomy" id="307507"/>
    <lineage>
        <taxon>Eukaryota</taxon>
        <taxon>Viridiplantae</taxon>
        <taxon>Chlorophyta</taxon>
        <taxon>core chlorophytes</taxon>
        <taxon>Chlorophyceae</taxon>
        <taxon>CS clade</taxon>
        <taxon>Sphaeropleales</taxon>
        <taxon>Selenastraceae</taxon>
        <taxon>Raphidocelis</taxon>
    </lineage>
</organism>
<evidence type="ECO:0000256" key="8">
    <source>
        <dbReference type="ARBA" id="ARBA00022919"/>
    </source>
</evidence>
<evidence type="ECO:0000256" key="2">
    <source>
        <dbReference type="ARBA" id="ARBA00004760"/>
    </source>
</evidence>
<sequence>MGVAAAEGAPPPPPHPRAAWYINVLCTWTLSLLAFTGRIRDLFWTRPKTRKGFAEISDPHQDFYNRRLYGRIHDCWNRPIASAPGAWIDVMEREDIAGSYKSTRKLAFTGRRQRCLNLGSYNYLGFAAADEYCTPRVLSTMEAWGISTCSSRAEGGTTPLHAELEGLVAEFLGTEDAITYGMGFATNSASIPALCGPGTLVLSDALNHTSIVAGVKASGASVKVFRHNNVRHLESLLRFHIAEGQPRTHRPWKKVRLRAWGCMRAARGAAGAGLCEQAGVDPRDVDVLMGTFTKSFGSAGGYVAGSKRLVAYLRRHSPAHLYAASIAPGAAQQIISALKLIRGDDGSGRGAAKVAQLHDNANYFRRKLLEMGLHVLGDWDSPVMPIMVYHIGLLASLSRRLLSRRVAMVVVGFPATPLLLCRCRVCISAAHSREDLDYALDALRDLVAASGIDFANRSGGGLRGLLARLTGRAPPRGWRAPAGGAAALAAELSAPCGGCGEGACGGLGSRRASSDGSSCSGSAVVSGGSSSIADSSSCGASADISRPGSAADSWAALAPSAAKSV</sequence>
<evidence type="ECO:0000256" key="5">
    <source>
        <dbReference type="ARBA" id="ARBA00013220"/>
    </source>
</evidence>
<evidence type="ECO:0000256" key="9">
    <source>
        <dbReference type="ARBA" id="ARBA00048528"/>
    </source>
</evidence>
<keyword evidence="8" id="KW-0443">Lipid metabolism</keyword>
<dbReference type="InterPro" id="IPR015424">
    <property type="entry name" value="PyrdxlP-dep_Trfase"/>
</dbReference>
<dbReference type="InterPro" id="IPR050087">
    <property type="entry name" value="AON_synthase_class-II"/>
</dbReference>
<dbReference type="GO" id="GO:0046512">
    <property type="term" value="P:sphingosine biosynthetic process"/>
    <property type="evidence" value="ECO:0007669"/>
    <property type="project" value="TreeGrafter"/>
</dbReference>
<keyword evidence="6" id="KW-0808">Transferase</keyword>
<dbReference type="STRING" id="307507.A0A2V0PKB4"/>